<dbReference type="Proteomes" id="UP000515125">
    <property type="component" value="Unplaced"/>
</dbReference>
<feature type="transmembrane region" description="Helical" evidence="9">
    <location>
        <begin position="385"/>
        <end position="403"/>
    </location>
</feature>
<comment type="similarity">
    <text evidence="3">Belongs to the PIGU family.</text>
</comment>
<feature type="transmembrane region" description="Helical" evidence="9">
    <location>
        <begin position="6"/>
        <end position="30"/>
    </location>
</feature>
<keyword evidence="4" id="KW-0337">GPI-anchor biosynthesis</keyword>
<gene>
    <name evidence="11" type="primary">LOC34619877</name>
</gene>
<dbReference type="InterPro" id="IPR009600">
    <property type="entry name" value="PIG-U"/>
</dbReference>
<evidence type="ECO:0000256" key="6">
    <source>
        <dbReference type="ARBA" id="ARBA00022824"/>
    </source>
</evidence>
<evidence type="ECO:0000256" key="9">
    <source>
        <dbReference type="SAM" id="Phobius"/>
    </source>
</evidence>
<comment type="subcellular location">
    <subcellularLocation>
        <location evidence="1">Endoplasmic reticulum membrane</location>
        <topology evidence="1">Multi-pass membrane protein</topology>
    </subcellularLocation>
</comment>
<evidence type="ECO:0000256" key="4">
    <source>
        <dbReference type="ARBA" id="ARBA00022502"/>
    </source>
</evidence>
<feature type="transmembrane region" description="Helical" evidence="9">
    <location>
        <begin position="326"/>
        <end position="343"/>
    </location>
</feature>
<feature type="transmembrane region" description="Helical" evidence="9">
    <location>
        <begin position="87"/>
        <end position="109"/>
    </location>
</feature>
<evidence type="ECO:0000256" key="7">
    <source>
        <dbReference type="ARBA" id="ARBA00022989"/>
    </source>
</evidence>
<reference evidence="11" key="1">
    <citation type="submission" date="2025-08" db="UniProtKB">
        <authorList>
            <consortium name="RefSeq"/>
        </authorList>
    </citation>
    <scope>IDENTIFICATION</scope>
</reference>
<feature type="non-terminal residue" evidence="11">
    <location>
        <position position="1"/>
    </location>
</feature>
<sequence length="420" mass="44734">PLAAVFGSAALVRVLLFHCVSLPSGALLLYSGTSRSSSSFQEALAREAAGLSPLAAGIYVQTPPLFVLLKHLTGCGGSGASCNALRLFLLLLAVDLGVAAALATAAAQLQPHADEDGEERLLSSLSPLDAQAASQCFSLVKEKRLLLQQRERLGALASQRFISPTLAAALFLFHPYTVAGSLALSPHHVPLLLLSLAIVTGAFAARAAEAATTLRGKEGGQSAAAQGMPSHPLKRRKGVAAAAAAAVQGSLWESFASQWHLEPIDPGLGGSWYLLALAFERYRRIFVFALQAAAFVLMVPLTLAFAGNPLSHCQAAVASMVLFQQNPSLTEFAFLQVLLAFHWREMQQRVPFSKLVGLSLLAAALLPVAFSLWMDRGVGTANIAYALQCLHYTFSCLLVTETLRGAAQREQRYYQLQMRA</sequence>
<evidence type="ECO:0000256" key="1">
    <source>
        <dbReference type="ARBA" id="ARBA00004477"/>
    </source>
</evidence>
<dbReference type="UniPathway" id="UPA00196"/>
<keyword evidence="5 9" id="KW-0812">Transmembrane</keyword>
<dbReference type="Pfam" id="PF06728">
    <property type="entry name" value="PIG-U"/>
    <property type="match status" value="2"/>
</dbReference>
<evidence type="ECO:0000256" key="5">
    <source>
        <dbReference type="ARBA" id="ARBA00022692"/>
    </source>
</evidence>
<dbReference type="AlphaFoldDB" id="A0A6P6S070"/>
<keyword evidence="10" id="KW-1185">Reference proteome</keyword>
<dbReference type="GO" id="GO:0042765">
    <property type="term" value="C:GPI-anchor transamidase complex"/>
    <property type="evidence" value="ECO:0007669"/>
    <property type="project" value="InterPro"/>
</dbReference>
<feature type="transmembrane region" description="Helical" evidence="9">
    <location>
        <begin position="285"/>
        <end position="306"/>
    </location>
</feature>
<dbReference type="OrthoDB" id="330516at2759"/>
<evidence type="ECO:0000256" key="2">
    <source>
        <dbReference type="ARBA" id="ARBA00004687"/>
    </source>
</evidence>
<feature type="transmembrane region" description="Helical" evidence="9">
    <location>
        <begin position="355"/>
        <end position="373"/>
    </location>
</feature>
<evidence type="ECO:0000313" key="10">
    <source>
        <dbReference type="Proteomes" id="UP000515125"/>
    </source>
</evidence>
<accession>A0A6P6S070</accession>
<protein>
    <submittedName>
        <fullName evidence="11">Uncharacterized protein LOC34619877</fullName>
    </submittedName>
</protein>
<feature type="transmembrane region" description="Helical" evidence="9">
    <location>
        <begin position="189"/>
        <end position="208"/>
    </location>
</feature>
<name>A0A6P6S070_9EIME</name>
<keyword evidence="8 9" id="KW-0472">Membrane</keyword>
<proteinExistence type="inferred from homology"/>
<evidence type="ECO:0000313" key="11">
    <source>
        <dbReference type="RefSeq" id="XP_026192740.1"/>
    </source>
</evidence>
<evidence type="ECO:0000256" key="8">
    <source>
        <dbReference type="ARBA" id="ARBA00023136"/>
    </source>
</evidence>
<comment type="pathway">
    <text evidence="2">Glycolipid biosynthesis; glycosylphosphatidylinositol-anchor biosynthesis.</text>
</comment>
<dbReference type="RefSeq" id="XP_026192740.1">
    <property type="nucleotide sequence ID" value="XM_026336955.1"/>
</dbReference>
<dbReference type="PANTHER" id="PTHR13121">
    <property type="entry name" value="GPI TRANSAMIDASE COMPONENT PIG-U"/>
    <property type="match status" value="1"/>
</dbReference>
<organism evidence="10 11">
    <name type="scientific">Cyclospora cayetanensis</name>
    <dbReference type="NCBI Taxonomy" id="88456"/>
    <lineage>
        <taxon>Eukaryota</taxon>
        <taxon>Sar</taxon>
        <taxon>Alveolata</taxon>
        <taxon>Apicomplexa</taxon>
        <taxon>Conoidasida</taxon>
        <taxon>Coccidia</taxon>
        <taxon>Eucoccidiorida</taxon>
        <taxon>Eimeriorina</taxon>
        <taxon>Eimeriidae</taxon>
        <taxon>Cyclospora</taxon>
    </lineage>
</organism>
<dbReference type="GO" id="GO:0006506">
    <property type="term" value="P:GPI anchor biosynthetic process"/>
    <property type="evidence" value="ECO:0007669"/>
    <property type="project" value="UniProtKB-UniPathway"/>
</dbReference>
<dbReference type="GO" id="GO:0016255">
    <property type="term" value="P:attachment of GPI anchor to protein"/>
    <property type="evidence" value="ECO:0007669"/>
    <property type="project" value="InterPro"/>
</dbReference>
<keyword evidence="7 9" id="KW-1133">Transmembrane helix</keyword>
<dbReference type="PANTHER" id="PTHR13121:SF0">
    <property type="entry name" value="PHOSPHATIDYLINOSITOL GLYCAN ANCHOR BIOSYNTHESIS CLASS U PROTEIN"/>
    <property type="match status" value="1"/>
</dbReference>
<keyword evidence="6" id="KW-0256">Endoplasmic reticulum</keyword>
<dbReference type="GeneID" id="34619877"/>
<evidence type="ECO:0000256" key="3">
    <source>
        <dbReference type="ARBA" id="ARBA00010026"/>
    </source>
</evidence>